<keyword evidence="2" id="KW-0812">Transmembrane</keyword>
<reference evidence="7" key="1">
    <citation type="submission" date="2021-06" db="EMBL/GenBank/DDBJ databases">
        <authorList>
            <person name="Hodson N. C."/>
            <person name="Mongue J. A."/>
            <person name="Jaron S. K."/>
        </authorList>
    </citation>
    <scope>NUCLEOTIDE SEQUENCE</scope>
</reference>
<dbReference type="PANTHER" id="PTHR12265">
    <property type="entry name" value="TRANSMEMBRANE PROTEIN 53"/>
    <property type="match status" value="1"/>
</dbReference>
<keyword evidence="5" id="KW-0539">Nucleus</keyword>
<gene>
    <name evidence="7" type="ORF">AFUS01_LOCUS41163</name>
</gene>
<name>A0A8J2PRY5_9HEXA</name>
<keyword evidence="4" id="KW-0472">Membrane</keyword>
<evidence type="ECO:0000256" key="3">
    <source>
        <dbReference type="ARBA" id="ARBA00022989"/>
    </source>
</evidence>
<dbReference type="InterPro" id="IPR008547">
    <property type="entry name" value="DUF829_TMEM53"/>
</dbReference>
<evidence type="ECO:0000256" key="2">
    <source>
        <dbReference type="ARBA" id="ARBA00022692"/>
    </source>
</evidence>
<proteinExistence type="predicted"/>
<organism evidence="7 8">
    <name type="scientific">Allacma fusca</name>
    <dbReference type="NCBI Taxonomy" id="39272"/>
    <lineage>
        <taxon>Eukaryota</taxon>
        <taxon>Metazoa</taxon>
        <taxon>Ecdysozoa</taxon>
        <taxon>Arthropoda</taxon>
        <taxon>Hexapoda</taxon>
        <taxon>Collembola</taxon>
        <taxon>Symphypleona</taxon>
        <taxon>Sminthuridae</taxon>
        <taxon>Allacma</taxon>
    </lineage>
</organism>
<dbReference type="GO" id="GO:0031965">
    <property type="term" value="C:nuclear membrane"/>
    <property type="evidence" value="ECO:0007669"/>
    <property type="project" value="UniProtKB-SubCell"/>
</dbReference>
<evidence type="ECO:0000313" key="7">
    <source>
        <dbReference type="EMBL" id="CAG7831419.1"/>
    </source>
</evidence>
<evidence type="ECO:0000256" key="1">
    <source>
        <dbReference type="ARBA" id="ARBA00004126"/>
    </source>
</evidence>
<evidence type="ECO:0000256" key="4">
    <source>
        <dbReference type="ARBA" id="ARBA00023136"/>
    </source>
</evidence>
<comment type="caution">
    <text evidence="7">The sequence shown here is derived from an EMBL/GenBank/DDBJ whole genome shotgun (WGS) entry which is preliminary data.</text>
</comment>
<evidence type="ECO:0008006" key="9">
    <source>
        <dbReference type="Google" id="ProtNLM"/>
    </source>
</evidence>
<accession>A0A8J2PRY5</accession>
<comment type="subcellular location">
    <subcellularLocation>
        <location evidence="6">Endomembrane system</location>
        <topology evidence="6">Single-pass membrane protein</topology>
    </subcellularLocation>
    <subcellularLocation>
        <location evidence="1">Nucleus membrane</location>
    </subcellularLocation>
</comment>
<dbReference type="AlphaFoldDB" id="A0A8J2PRY5"/>
<feature type="non-terminal residue" evidence="7">
    <location>
        <position position="338"/>
    </location>
</feature>
<feature type="non-terminal residue" evidence="7">
    <location>
        <position position="1"/>
    </location>
</feature>
<evidence type="ECO:0000313" key="8">
    <source>
        <dbReference type="Proteomes" id="UP000708208"/>
    </source>
</evidence>
<dbReference type="EMBL" id="CAJVCH010560379">
    <property type="protein sequence ID" value="CAG7831419.1"/>
    <property type="molecule type" value="Genomic_DNA"/>
</dbReference>
<dbReference type="PANTHER" id="PTHR12265:SF30">
    <property type="entry name" value="TRANSMEMBRANE PROTEIN 53"/>
    <property type="match status" value="1"/>
</dbReference>
<evidence type="ECO:0000256" key="6">
    <source>
        <dbReference type="ARBA" id="ARBA00037847"/>
    </source>
</evidence>
<keyword evidence="8" id="KW-1185">Reference proteome</keyword>
<evidence type="ECO:0000256" key="5">
    <source>
        <dbReference type="ARBA" id="ARBA00023242"/>
    </source>
</evidence>
<keyword evidence="3" id="KW-1133">Transmembrane helix</keyword>
<dbReference type="OrthoDB" id="77878at2759"/>
<protein>
    <recommendedName>
        <fullName evidence="9">Transmembrane protein 53</fullName>
    </recommendedName>
</protein>
<sequence>MGTDLGLTYNIAFPDSGKACKQESSPYEDLQNLHDDGVVEGEKPIVVILLGWMKAKDSQLEKYSNIYLKRGCIILRCMTPVRVLLYDGGKMPALARQVIDIVKDNQLQAHPKFFHVFSNTGGSLYSFILREISSQSNPADFNIRGTIFDSAPFFLTAKTYYNILLTTASSYKILGVSLGPAIACGYLLVICLWTPSMTIRLGWELFFNWFLKRISANYKDEPSSPSNFLTYIWQIRNHSFAFLYSEKDRITPFKHVEGIAEALRSRGNSVKLVKFDGSAHVQHYKMYPEEYISAVIDFVRSTMETNVGAKDRHDSIQNHNYMEEFSSYSLNSTEGSEL</sequence>
<dbReference type="Pfam" id="PF05705">
    <property type="entry name" value="DUF829"/>
    <property type="match status" value="1"/>
</dbReference>
<dbReference type="Proteomes" id="UP000708208">
    <property type="component" value="Unassembled WGS sequence"/>
</dbReference>